<evidence type="ECO:0000256" key="1">
    <source>
        <dbReference type="ARBA" id="ARBA00004167"/>
    </source>
</evidence>
<comment type="subcellular location">
    <subcellularLocation>
        <location evidence="1">Membrane</location>
        <topology evidence="1">Single-pass membrane protein</topology>
    </subcellularLocation>
</comment>
<gene>
    <name evidence="5" type="ORF">CAY53_07050</name>
</gene>
<name>A0A2L1GNN9_9BACT</name>
<dbReference type="NCBIfam" id="TIGR01352">
    <property type="entry name" value="tonB_Cterm"/>
    <property type="match status" value="1"/>
</dbReference>
<evidence type="ECO:0000256" key="4">
    <source>
        <dbReference type="ARBA" id="ARBA00023136"/>
    </source>
</evidence>
<dbReference type="Gene3D" id="3.30.1150.10">
    <property type="match status" value="1"/>
</dbReference>
<keyword evidence="3" id="KW-1133">Transmembrane helix</keyword>
<reference evidence="5 6" key="1">
    <citation type="journal article" date="2018" name="MBio">
        <title>Insights into the evolution of host association through the isolation and characterization of a novel human periodontal pathobiont, Desulfobulbus oralis.</title>
        <authorList>
            <person name="Cross K.L."/>
            <person name="Chirania P."/>
            <person name="Xiong W."/>
            <person name="Beall C.J."/>
            <person name="Elkins J.G."/>
            <person name="Giannone R.J."/>
            <person name="Griffen A.L."/>
            <person name="Guss A.M."/>
            <person name="Hettich R.L."/>
            <person name="Joshi S.S."/>
            <person name="Mokrzan E.M."/>
            <person name="Martin R.K."/>
            <person name="Zhulin I.B."/>
            <person name="Leys E.J."/>
            <person name="Podar M."/>
        </authorList>
    </citation>
    <scope>NUCLEOTIDE SEQUENCE [LARGE SCALE GENOMIC DNA]</scope>
    <source>
        <strain evidence="5 6">ORNL</strain>
    </source>
</reference>
<evidence type="ECO:0000313" key="6">
    <source>
        <dbReference type="Proteomes" id="UP000239867"/>
    </source>
</evidence>
<evidence type="ECO:0000256" key="2">
    <source>
        <dbReference type="ARBA" id="ARBA00022692"/>
    </source>
</evidence>
<dbReference type="OrthoDB" id="5459717at2"/>
<dbReference type="KEGG" id="deo:CAY53_07050"/>
<evidence type="ECO:0000256" key="3">
    <source>
        <dbReference type="ARBA" id="ARBA00022989"/>
    </source>
</evidence>
<dbReference type="AlphaFoldDB" id="A0A2L1GNN9"/>
<organism evidence="5 6">
    <name type="scientific">Desulfobulbus oralis</name>
    <dbReference type="NCBI Taxonomy" id="1986146"/>
    <lineage>
        <taxon>Bacteria</taxon>
        <taxon>Pseudomonadati</taxon>
        <taxon>Thermodesulfobacteriota</taxon>
        <taxon>Desulfobulbia</taxon>
        <taxon>Desulfobulbales</taxon>
        <taxon>Desulfobulbaceae</taxon>
        <taxon>Desulfobulbus</taxon>
    </lineage>
</organism>
<dbReference type="InterPro" id="IPR006260">
    <property type="entry name" value="TonB/TolA_C"/>
</dbReference>
<dbReference type="EMBL" id="CP021255">
    <property type="protein sequence ID" value="AVD71256.1"/>
    <property type="molecule type" value="Genomic_DNA"/>
</dbReference>
<proteinExistence type="predicted"/>
<keyword evidence="2" id="KW-0812">Transmembrane</keyword>
<keyword evidence="6" id="KW-1185">Reference proteome</keyword>
<keyword evidence="4" id="KW-0472">Membrane</keyword>
<dbReference type="GO" id="GO:0016020">
    <property type="term" value="C:membrane"/>
    <property type="evidence" value="ECO:0007669"/>
    <property type="project" value="UniProtKB-SubCell"/>
</dbReference>
<protein>
    <submittedName>
        <fullName evidence="5">Uncharacterized protein</fullName>
    </submittedName>
</protein>
<accession>A0A2L1GNN9</accession>
<evidence type="ECO:0000313" key="5">
    <source>
        <dbReference type="EMBL" id="AVD71256.1"/>
    </source>
</evidence>
<dbReference type="Pfam" id="PF13103">
    <property type="entry name" value="TonB_2"/>
    <property type="match status" value="1"/>
</dbReference>
<sequence>MTDSERLRVGIALSLFAHFLLLNEHWQVITPIPPLTISVSLELESSAVTAAQGTGFGINNPSPEAQEQNRIANMKRKAFLQFLTEVETAIHTRRFERGTANLIGLAQCTFIIQPDGHFAAIDLQKSSGNPQLDAAALYAVRAASGVVKRPKIIGPDPIPMTVQVKYQYGLH</sequence>
<dbReference type="SUPFAM" id="SSF74653">
    <property type="entry name" value="TolA/TonB C-terminal domain"/>
    <property type="match status" value="1"/>
</dbReference>
<dbReference type="Proteomes" id="UP000239867">
    <property type="component" value="Chromosome"/>
</dbReference>
<dbReference type="RefSeq" id="WP_104936526.1">
    <property type="nucleotide sequence ID" value="NZ_CP021255.1"/>
</dbReference>